<keyword evidence="1" id="KW-0614">Plasmid</keyword>
<protein>
    <submittedName>
        <fullName evidence="1">Uncharacterized protein</fullName>
    </submittedName>
</protein>
<name>A0ACD5A316_9ACTN</name>
<reference evidence="1" key="1">
    <citation type="submission" date="2022-10" db="EMBL/GenBank/DDBJ databases">
        <title>The complete genomes of actinobacterial strains from the NBC collection.</title>
        <authorList>
            <person name="Joergensen T.S."/>
            <person name="Alvarez Arevalo M."/>
            <person name="Sterndorff E.B."/>
            <person name="Faurdal D."/>
            <person name="Vuksanovic O."/>
            <person name="Mourched A.-S."/>
            <person name="Charusanti P."/>
            <person name="Shaw S."/>
            <person name="Blin K."/>
            <person name="Weber T."/>
        </authorList>
    </citation>
    <scope>NUCLEOTIDE SEQUENCE</scope>
    <source>
        <strain evidence="1">NBC 01771</strain>
    </source>
</reference>
<evidence type="ECO:0000313" key="1">
    <source>
        <dbReference type="EMBL" id="WSC03517.1"/>
    </source>
</evidence>
<sequence>MNQTLSRRLHPLSRNADKGEHATGQYRGMLMRALALTAATIGGLPTTQERTLTSPSGRAIFPGAGLARFARACGTQPPGHLRTATAA</sequence>
<organism evidence="1 2">
    <name type="scientific">Streptomyces scopuliridis</name>
    <dbReference type="NCBI Taxonomy" id="452529"/>
    <lineage>
        <taxon>Bacteria</taxon>
        <taxon>Bacillati</taxon>
        <taxon>Actinomycetota</taxon>
        <taxon>Actinomycetes</taxon>
        <taxon>Kitasatosporales</taxon>
        <taxon>Streptomycetaceae</taxon>
        <taxon>Streptomyces</taxon>
    </lineage>
</organism>
<geneLocation type="plasmid" evidence="1 2">
    <name>unnamed1</name>
</geneLocation>
<dbReference type="EMBL" id="CP109110">
    <property type="protein sequence ID" value="WSC03517.1"/>
    <property type="molecule type" value="Genomic_DNA"/>
</dbReference>
<gene>
    <name evidence="1" type="ORF">OG835_42255</name>
</gene>
<accession>A0ACD5A316</accession>
<keyword evidence="2" id="KW-1185">Reference proteome</keyword>
<proteinExistence type="predicted"/>
<evidence type="ECO:0000313" key="2">
    <source>
        <dbReference type="Proteomes" id="UP001348369"/>
    </source>
</evidence>
<dbReference type="Proteomes" id="UP001348369">
    <property type="component" value="Plasmid unnamed1"/>
</dbReference>